<feature type="domain" description="Histidine kinase/HSP90-like ATPase" evidence="10">
    <location>
        <begin position="296"/>
        <end position="386"/>
    </location>
</feature>
<dbReference type="GO" id="GO:0000155">
    <property type="term" value="F:phosphorelay sensor kinase activity"/>
    <property type="evidence" value="ECO:0007669"/>
    <property type="project" value="InterPro"/>
</dbReference>
<dbReference type="PANTHER" id="PTHR24421">
    <property type="entry name" value="NITRATE/NITRITE SENSOR PROTEIN NARX-RELATED"/>
    <property type="match status" value="1"/>
</dbReference>
<feature type="transmembrane region" description="Helical" evidence="9">
    <location>
        <begin position="108"/>
        <end position="127"/>
    </location>
</feature>
<keyword evidence="3" id="KW-0597">Phosphoprotein</keyword>
<dbReference type="PANTHER" id="PTHR24421:SF10">
    <property type="entry name" value="NITRATE_NITRITE SENSOR PROTEIN NARQ"/>
    <property type="match status" value="1"/>
</dbReference>
<dbReference type="SMART" id="SM00387">
    <property type="entry name" value="HATPase_c"/>
    <property type="match status" value="1"/>
</dbReference>
<protein>
    <recommendedName>
        <fullName evidence="2">histidine kinase</fullName>
        <ecNumber evidence="2">2.7.13.3</ecNumber>
    </recommendedName>
</protein>
<reference evidence="11 12" key="1">
    <citation type="submission" date="2017-12" db="EMBL/GenBank/DDBJ databases">
        <title>Sequencing the genomes of 1000 Actinobacteria strains.</title>
        <authorList>
            <person name="Klenk H.-P."/>
        </authorList>
    </citation>
    <scope>NUCLEOTIDE SEQUENCE [LARGE SCALE GENOMIC DNA]</scope>
    <source>
        <strain evidence="11 12">DSM 44489</strain>
    </source>
</reference>
<name>A0A2N3VI08_9NOCA</name>
<evidence type="ECO:0000256" key="5">
    <source>
        <dbReference type="ARBA" id="ARBA00022741"/>
    </source>
</evidence>
<evidence type="ECO:0000256" key="2">
    <source>
        <dbReference type="ARBA" id="ARBA00012438"/>
    </source>
</evidence>
<evidence type="ECO:0000313" key="12">
    <source>
        <dbReference type="Proteomes" id="UP000233766"/>
    </source>
</evidence>
<evidence type="ECO:0000256" key="7">
    <source>
        <dbReference type="ARBA" id="ARBA00022840"/>
    </source>
</evidence>
<keyword evidence="9" id="KW-0812">Transmembrane</keyword>
<evidence type="ECO:0000256" key="4">
    <source>
        <dbReference type="ARBA" id="ARBA00022679"/>
    </source>
</evidence>
<keyword evidence="9" id="KW-0472">Membrane</keyword>
<keyword evidence="5" id="KW-0547">Nucleotide-binding</keyword>
<evidence type="ECO:0000256" key="3">
    <source>
        <dbReference type="ARBA" id="ARBA00022553"/>
    </source>
</evidence>
<comment type="catalytic activity">
    <reaction evidence="1">
        <text>ATP + protein L-histidine = ADP + protein N-phospho-L-histidine.</text>
        <dbReference type="EC" id="2.7.13.3"/>
    </reaction>
</comment>
<organism evidence="11 12">
    <name type="scientific">Nocardia fluminea</name>
    <dbReference type="NCBI Taxonomy" id="134984"/>
    <lineage>
        <taxon>Bacteria</taxon>
        <taxon>Bacillati</taxon>
        <taxon>Actinomycetota</taxon>
        <taxon>Actinomycetes</taxon>
        <taxon>Mycobacteriales</taxon>
        <taxon>Nocardiaceae</taxon>
        <taxon>Nocardia</taxon>
    </lineage>
</organism>
<dbReference type="RefSeq" id="WP_101467017.1">
    <property type="nucleotide sequence ID" value="NZ_PJMW01000002.1"/>
</dbReference>
<dbReference type="GO" id="GO:0046983">
    <property type="term" value="F:protein dimerization activity"/>
    <property type="evidence" value="ECO:0007669"/>
    <property type="project" value="InterPro"/>
</dbReference>
<gene>
    <name evidence="11" type="ORF">ATK86_5712</name>
</gene>
<proteinExistence type="predicted"/>
<dbReference type="SUPFAM" id="SSF55874">
    <property type="entry name" value="ATPase domain of HSP90 chaperone/DNA topoisomerase II/histidine kinase"/>
    <property type="match status" value="1"/>
</dbReference>
<evidence type="ECO:0000256" key="8">
    <source>
        <dbReference type="ARBA" id="ARBA00023012"/>
    </source>
</evidence>
<dbReference type="InterPro" id="IPR050482">
    <property type="entry name" value="Sensor_HK_TwoCompSys"/>
</dbReference>
<keyword evidence="7" id="KW-0067">ATP-binding</keyword>
<keyword evidence="9" id="KW-1133">Transmembrane helix</keyword>
<dbReference type="GO" id="GO:0016020">
    <property type="term" value="C:membrane"/>
    <property type="evidence" value="ECO:0007669"/>
    <property type="project" value="InterPro"/>
</dbReference>
<accession>A0A2N3VI08</accession>
<dbReference type="Pfam" id="PF02518">
    <property type="entry name" value="HATPase_c"/>
    <property type="match status" value="1"/>
</dbReference>
<dbReference type="OrthoDB" id="227596at2"/>
<dbReference type="EMBL" id="PJMW01000002">
    <property type="protein sequence ID" value="PKV81249.1"/>
    <property type="molecule type" value="Genomic_DNA"/>
</dbReference>
<dbReference type="AlphaFoldDB" id="A0A2N3VI08"/>
<dbReference type="CDD" id="cd16917">
    <property type="entry name" value="HATPase_UhpB-NarQ-NarX-like"/>
    <property type="match status" value="1"/>
</dbReference>
<keyword evidence="6 11" id="KW-0418">Kinase</keyword>
<evidence type="ECO:0000256" key="9">
    <source>
        <dbReference type="SAM" id="Phobius"/>
    </source>
</evidence>
<evidence type="ECO:0000259" key="10">
    <source>
        <dbReference type="SMART" id="SM00387"/>
    </source>
</evidence>
<dbReference type="Gene3D" id="3.30.565.10">
    <property type="entry name" value="Histidine kinase-like ATPase, C-terminal domain"/>
    <property type="match status" value="1"/>
</dbReference>
<keyword evidence="8" id="KW-0902">Two-component regulatory system</keyword>
<evidence type="ECO:0000313" key="11">
    <source>
        <dbReference type="EMBL" id="PKV81249.1"/>
    </source>
</evidence>
<keyword evidence="12" id="KW-1185">Reference proteome</keyword>
<evidence type="ECO:0000256" key="6">
    <source>
        <dbReference type="ARBA" id="ARBA00022777"/>
    </source>
</evidence>
<dbReference type="Proteomes" id="UP000233766">
    <property type="component" value="Unassembled WGS sequence"/>
</dbReference>
<dbReference type="Gene3D" id="1.20.5.1930">
    <property type="match status" value="1"/>
</dbReference>
<dbReference type="InterPro" id="IPR036890">
    <property type="entry name" value="HATPase_C_sf"/>
</dbReference>
<dbReference type="EC" id="2.7.13.3" evidence="2"/>
<dbReference type="InterPro" id="IPR003594">
    <property type="entry name" value="HATPase_dom"/>
</dbReference>
<feature type="transmembrane region" description="Helical" evidence="9">
    <location>
        <begin position="133"/>
        <end position="154"/>
    </location>
</feature>
<dbReference type="Pfam" id="PF07730">
    <property type="entry name" value="HisKA_3"/>
    <property type="match status" value="1"/>
</dbReference>
<dbReference type="GO" id="GO:0005524">
    <property type="term" value="F:ATP binding"/>
    <property type="evidence" value="ECO:0007669"/>
    <property type="project" value="UniProtKB-KW"/>
</dbReference>
<dbReference type="InterPro" id="IPR011712">
    <property type="entry name" value="Sig_transdc_His_kin_sub3_dim/P"/>
</dbReference>
<evidence type="ECO:0000256" key="1">
    <source>
        <dbReference type="ARBA" id="ARBA00000085"/>
    </source>
</evidence>
<sequence>MPRPHALTWVACFLYASVLIAGLAVASTAPVDPVRSIAFAGTLLVAGALEIVERRGPSSRVAALAGLVVRAAVYTVITALDSSGNAKVLFVLLPLTAYFTAGHRVAYALAGGGLLFACVLVIGRPALRDDPEALSDLLMFAIGVVFALAIAVIAEREQTGRRRAETLLTELSDTHARLREYADQAATLATVAERSRLARDIHDSVGHHLVVIAIQLEKSAAYRTVDTDTADRALTEGRRSARLALDEVRRAVGTLRADDTRFTLAGALRALAARLDDPGFGVTLDLTGTEDTVGEPGRLALYLAAQEALTNARRHSGATAVAIRVDLTPTTGVLDIADNGTGFAPGAVEGQGLAGMRERLELVGGEVRITSSIRGTRLLVTIPVVAR</sequence>
<keyword evidence="4" id="KW-0808">Transferase</keyword>
<comment type="caution">
    <text evidence="11">The sequence shown here is derived from an EMBL/GenBank/DDBJ whole genome shotgun (WGS) entry which is preliminary data.</text>
</comment>